<accession>B9TMB5</accession>
<sequence length="147" mass="17545">KPFVRGVSRHRPSRRFWHHGLRAQNEHRTHAPCCRKPNQILRGRARCARRIVLARGGRNSCIDWTKRRRQEYVLRHAERPKYSRQRPDQLARQGDHWPEAARDLAPWCRSHVSDYCNILHHDRARECAVPLVSYNSQLFNMWRSVPG</sequence>
<dbReference type="EMBL" id="EQ988578">
    <property type="protein sequence ID" value="EEF22999.1"/>
    <property type="molecule type" value="Genomic_DNA"/>
</dbReference>
<proteinExistence type="predicted"/>
<feature type="non-terminal residue" evidence="1">
    <location>
        <position position="1"/>
    </location>
</feature>
<evidence type="ECO:0000313" key="1">
    <source>
        <dbReference type="EMBL" id="EEF22999.1"/>
    </source>
</evidence>
<evidence type="ECO:0000313" key="2">
    <source>
        <dbReference type="Proteomes" id="UP000008311"/>
    </source>
</evidence>
<name>B9TMB5_RICCO</name>
<dbReference type="AlphaFoldDB" id="B9TMB5"/>
<feature type="non-terminal residue" evidence="1">
    <location>
        <position position="147"/>
    </location>
</feature>
<protein>
    <submittedName>
        <fullName evidence="1">Uncharacterized protein</fullName>
    </submittedName>
</protein>
<gene>
    <name evidence="1" type="ORF">RCOM_2133510</name>
</gene>
<reference evidence="2" key="1">
    <citation type="journal article" date="2010" name="Nat. Biotechnol.">
        <title>Draft genome sequence of the oilseed species Ricinus communis.</title>
        <authorList>
            <person name="Chan A.P."/>
            <person name="Crabtree J."/>
            <person name="Zhao Q."/>
            <person name="Lorenzi H."/>
            <person name="Orvis J."/>
            <person name="Puiu D."/>
            <person name="Melake-Berhan A."/>
            <person name="Jones K.M."/>
            <person name="Redman J."/>
            <person name="Chen G."/>
            <person name="Cahoon E.B."/>
            <person name="Gedil M."/>
            <person name="Stanke M."/>
            <person name="Haas B.J."/>
            <person name="Wortman J.R."/>
            <person name="Fraser-Liggett C.M."/>
            <person name="Ravel J."/>
            <person name="Rabinowicz P.D."/>
        </authorList>
    </citation>
    <scope>NUCLEOTIDE SEQUENCE [LARGE SCALE GENOMIC DNA]</scope>
    <source>
        <strain evidence="2">cv. Hale</strain>
    </source>
</reference>
<dbReference type="Proteomes" id="UP000008311">
    <property type="component" value="Unassembled WGS sequence"/>
</dbReference>
<keyword evidence="2" id="KW-1185">Reference proteome</keyword>
<organism evidence="1 2">
    <name type="scientific">Ricinus communis</name>
    <name type="common">Castor bean</name>
    <dbReference type="NCBI Taxonomy" id="3988"/>
    <lineage>
        <taxon>Eukaryota</taxon>
        <taxon>Viridiplantae</taxon>
        <taxon>Streptophyta</taxon>
        <taxon>Embryophyta</taxon>
        <taxon>Tracheophyta</taxon>
        <taxon>Spermatophyta</taxon>
        <taxon>Magnoliopsida</taxon>
        <taxon>eudicotyledons</taxon>
        <taxon>Gunneridae</taxon>
        <taxon>Pentapetalae</taxon>
        <taxon>rosids</taxon>
        <taxon>fabids</taxon>
        <taxon>Malpighiales</taxon>
        <taxon>Euphorbiaceae</taxon>
        <taxon>Acalyphoideae</taxon>
        <taxon>Acalypheae</taxon>
        <taxon>Ricinus</taxon>
    </lineage>
</organism>
<dbReference type="InParanoid" id="B9TMB5"/>